<dbReference type="Pfam" id="PF02974">
    <property type="entry name" value="Inh"/>
    <property type="match status" value="1"/>
</dbReference>
<comment type="caution">
    <text evidence="4">The sequence shown here is derived from an EMBL/GenBank/DDBJ whole genome shotgun (WGS) entry which is preliminary data.</text>
</comment>
<protein>
    <recommendedName>
        <fullName evidence="3">Alkaline proteinase inhibitor/ Outer membrane lipoprotein Omp19 domain-containing protein</fullName>
    </recommendedName>
</protein>
<organism evidence="4 5">
    <name type="scientific">Salinarimonas ramus</name>
    <dbReference type="NCBI Taxonomy" id="690164"/>
    <lineage>
        <taxon>Bacteria</taxon>
        <taxon>Pseudomonadati</taxon>
        <taxon>Pseudomonadota</taxon>
        <taxon>Alphaproteobacteria</taxon>
        <taxon>Hyphomicrobiales</taxon>
        <taxon>Salinarimonadaceae</taxon>
        <taxon>Salinarimonas</taxon>
    </lineage>
</organism>
<keyword evidence="5" id="KW-1185">Reference proteome</keyword>
<dbReference type="AlphaFoldDB" id="A0A917Q5V5"/>
<dbReference type="InterPro" id="IPR021140">
    <property type="entry name" value="Inh/Omp19"/>
</dbReference>
<sequence>MNLDPRREIRALEPRMDPMTSQKATRLVLRTTVIAASVLALAACQSSRFAGGSPQPAVAASPGIITTTPLEPGLAAPTGVVEAEPLAPPPLDSTQIVATDQIVSDVPTSPQVAAIQTPTQAAPRVSRTTFVGTWRASEPGGGSCRVTLSSTPSLDLYRASSAGCQNEDLGRVSAWDLRGDQIYLYRQGGAVAARLSASPGSMSGALSRSGAPVALAR</sequence>
<evidence type="ECO:0000256" key="2">
    <source>
        <dbReference type="SAM" id="MobiDB-lite"/>
    </source>
</evidence>
<keyword evidence="1" id="KW-0732">Signal</keyword>
<dbReference type="SUPFAM" id="SSF50882">
    <property type="entry name" value="beta-Barrel protease inhibitors"/>
    <property type="match status" value="1"/>
</dbReference>
<evidence type="ECO:0000259" key="3">
    <source>
        <dbReference type="Pfam" id="PF02974"/>
    </source>
</evidence>
<evidence type="ECO:0000313" key="5">
    <source>
        <dbReference type="Proteomes" id="UP000600449"/>
    </source>
</evidence>
<dbReference type="Gene3D" id="2.40.128.10">
    <property type="match status" value="1"/>
</dbReference>
<accession>A0A917Q5V5</accession>
<dbReference type="EMBL" id="BMMF01000003">
    <property type="protein sequence ID" value="GGK27260.1"/>
    <property type="molecule type" value="Genomic_DNA"/>
</dbReference>
<feature type="domain" description="Alkaline proteinase inhibitor/ Outer membrane lipoprotein Omp19" evidence="3">
    <location>
        <begin position="126"/>
        <end position="217"/>
    </location>
</feature>
<name>A0A917Q5V5_9HYPH</name>
<reference evidence="4 5" key="1">
    <citation type="journal article" date="2014" name="Int. J. Syst. Evol. Microbiol.">
        <title>Complete genome sequence of Corynebacterium casei LMG S-19264T (=DSM 44701T), isolated from a smear-ripened cheese.</title>
        <authorList>
            <consortium name="US DOE Joint Genome Institute (JGI-PGF)"/>
            <person name="Walter F."/>
            <person name="Albersmeier A."/>
            <person name="Kalinowski J."/>
            <person name="Ruckert C."/>
        </authorList>
    </citation>
    <scope>NUCLEOTIDE SEQUENCE [LARGE SCALE GENOMIC DNA]</scope>
    <source>
        <strain evidence="4 5">CGMCC 1.9161</strain>
    </source>
</reference>
<dbReference type="Proteomes" id="UP000600449">
    <property type="component" value="Unassembled WGS sequence"/>
</dbReference>
<evidence type="ECO:0000313" key="4">
    <source>
        <dbReference type="EMBL" id="GGK27260.1"/>
    </source>
</evidence>
<proteinExistence type="predicted"/>
<dbReference type="InterPro" id="IPR016085">
    <property type="entry name" value="Protease_inh_B-barrel_dom"/>
</dbReference>
<evidence type="ECO:0000256" key="1">
    <source>
        <dbReference type="ARBA" id="ARBA00022729"/>
    </source>
</evidence>
<feature type="region of interest" description="Disordered" evidence="2">
    <location>
        <begin position="198"/>
        <end position="217"/>
    </location>
</feature>
<gene>
    <name evidence="4" type="ORF">GCM10011322_12260</name>
</gene>
<dbReference type="GO" id="GO:0004866">
    <property type="term" value="F:endopeptidase inhibitor activity"/>
    <property type="evidence" value="ECO:0007669"/>
    <property type="project" value="InterPro"/>
</dbReference>